<dbReference type="PANTHER" id="PTHR24421:SF60">
    <property type="entry name" value="SENSOR HISTIDINE KINASE COMP"/>
    <property type="match status" value="1"/>
</dbReference>
<organism evidence="10 11">
    <name type="scientific">Cohnella pontilimi</name>
    <dbReference type="NCBI Taxonomy" id="2564100"/>
    <lineage>
        <taxon>Bacteria</taxon>
        <taxon>Bacillati</taxon>
        <taxon>Bacillota</taxon>
        <taxon>Bacilli</taxon>
        <taxon>Bacillales</taxon>
        <taxon>Paenibacillaceae</taxon>
        <taxon>Cohnella</taxon>
    </lineage>
</organism>
<dbReference type="Proteomes" id="UP000309673">
    <property type="component" value="Unassembled WGS sequence"/>
</dbReference>
<dbReference type="Pfam" id="PF02518">
    <property type="entry name" value="HATPase_c"/>
    <property type="match status" value="1"/>
</dbReference>
<keyword evidence="7" id="KW-0902">Two-component regulatory system</keyword>
<feature type="transmembrane region" description="Helical" evidence="8">
    <location>
        <begin position="111"/>
        <end position="129"/>
    </location>
</feature>
<evidence type="ECO:0000256" key="7">
    <source>
        <dbReference type="ARBA" id="ARBA00023012"/>
    </source>
</evidence>
<feature type="transmembrane region" description="Helical" evidence="8">
    <location>
        <begin position="171"/>
        <end position="190"/>
    </location>
</feature>
<evidence type="ECO:0000256" key="5">
    <source>
        <dbReference type="ARBA" id="ARBA00022777"/>
    </source>
</evidence>
<feature type="transmembrane region" description="Helical" evidence="8">
    <location>
        <begin position="75"/>
        <end position="91"/>
    </location>
</feature>
<dbReference type="SMART" id="SM00387">
    <property type="entry name" value="HATPase_c"/>
    <property type="match status" value="1"/>
</dbReference>
<dbReference type="RefSeq" id="WP_136778272.1">
    <property type="nucleotide sequence ID" value="NZ_SUPK01000006.1"/>
</dbReference>
<dbReference type="InterPro" id="IPR050482">
    <property type="entry name" value="Sensor_HK_TwoCompSys"/>
</dbReference>
<dbReference type="EC" id="2.7.13.3" evidence="2"/>
<evidence type="ECO:0000256" key="3">
    <source>
        <dbReference type="ARBA" id="ARBA00022679"/>
    </source>
</evidence>
<reference evidence="10 11" key="1">
    <citation type="submission" date="2019-04" db="EMBL/GenBank/DDBJ databases">
        <title>Cohnella sp. nov., isolated from soil.</title>
        <authorList>
            <person name="Kim W."/>
        </authorList>
    </citation>
    <scope>NUCLEOTIDE SEQUENCE [LARGE SCALE GENOMIC DNA]</scope>
    <source>
        <strain evidence="10 11">CAU 1483</strain>
    </source>
</reference>
<evidence type="ECO:0000313" key="10">
    <source>
        <dbReference type="EMBL" id="TJY41353.1"/>
    </source>
</evidence>
<dbReference type="GO" id="GO:0000155">
    <property type="term" value="F:phosphorelay sensor kinase activity"/>
    <property type="evidence" value="ECO:0007669"/>
    <property type="project" value="InterPro"/>
</dbReference>
<evidence type="ECO:0000256" key="2">
    <source>
        <dbReference type="ARBA" id="ARBA00012438"/>
    </source>
</evidence>
<evidence type="ECO:0000256" key="4">
    <source>
        <dbReference type="ARBA" id="ARBA00022741"/>
    </source>
</evidence>
<gene>
    <name evidence="10" type="ORF">E5161_13105</name>
</gene>
<feature type="domain" description="Histidine kinase" evidence="9">
    <location>
        <begin position="559"/>
        <end position="647"/>
    </location>
</feature>
<evidence type="ECO:0000313" key="11">
    <source>
        <dbReference type="Proteomes" id="UP000309673"/>
    </source>
</evidence>
<evidence type="ECO:0000259" key="9">
    <source>
        <dbReference type="PROSITE" id="PS50109"/>
    </source>
</evidence>
<dbReference type="Gene3D" id="3.30.565.10">
    <property type="entry name" value="Histidine kinase-like ATPase, C-terminal domain"/>
    <property type="match status" value="1"/>
</dbReference>
<comment type="caution">
    <text evidence="10">The sequence shown here is derived from an EMBL/GenBank/DDBJ whole genome shotgun (WGS) entry which is preliminary data.</text>
</comment>
<keyword evidence="11" id="KW-1185">Reference proteome</keyword>
<dbReference type="PROSITE" id="PS50109">
    <property type="entry name" value="HIS_KIN"/>
    <property type="match status" value="1"/>
</dbReference>
<dbReference type="SUPFAM" id="SSF55874">
    <property type="entry name" value="ATPase domain of HSP90 chaperone/DNA topoisomerase II/histidine kinase"/>
    <property type="match status" value="1"/>
</dbReference>
<dbReference type="PANTHER" id="PTHR24421">
    <property type="entry name" value="NITRATE/NITRITE SENSOR PROTEIN NARX-RELATED"/>
    <property type="match status" value="1"/>
</dbReference>
<proteinExistence type="predicted"/>
<dbReference type="GO" id="GO:0046983">
    <property type="term" value="F:protein dimerization activity"/>
    <property type="evidence" value="ECO:0007669"/>
    <property type="project" value="InterPro"/>
</dbReference>
<keyword evidence="3" id="KW-0808">Transferase</keyword>
<evidence type="ECO:0000256" key="8">
    <source>
        <dbReference type="SAM" id="Phobius"/>
    </source>
</evidence>
<feature type="transmembrane region" description="Helical" evidence="8">
    <location>
        <begin position="197"/>
        <end position="214"/>
    </location>
</feature>
<dbReference type="EMBL" id="SUPK01000006">
    <property type="protein sequence ID" value="TJY41353.1"/>
    <property type="molecule type" value="Genomic_DNA"/>
</dbReference>
<accession>A0A4U0F9B7</accession>
<keyword evidence="6" id="KW-0067">ATP-binding</keyword>
<dbReference type="InterPro" id="IPR036890">
    <property type="entry name" value="HATPase_C_sf"/>
</dbReference>
<feature type="transmembrane region" description="Helical" evidence="8">
    <location>
        <begin position="141"/>
        <end position="165"/>
    </location>
</feature>
<comment type="catalytic activity">
    <reaction evidence="1">
        <text>ATP + protein L-histidine = ADP + protein N-phospho-L-histidine.</text>
        <dbReference type="EC" id="2.7.13.3"/>
    </reaction>
</comment>
<keyword evidence="8" id="KW-0472">Membrane</keyword>
<evidence type="ECO:0000256" key="1">
    <source>
        <dbReference type="ARBA" id="ARBA00000085"/>
    </source>
</evidence>
<keyword evidence="8" id="KW-0812">Transmembrane</keyword>
<dbReference type="OrthoDB" id="9781904at2"/>
<protein>
    <recommendedName>
        <fullName evidence="2">histidine kinase</fullName>
        <ecNumber evidence="2">2.7.13.3</ecNumber>
    </recommendedName>
</protein>
<dbReference type="GO" id="GO:0016020">
    <property type="term" value="C:membrane"/>
    <property type="evidence" value="ECO:0007669"/>
    <property type="project" value="InterPro"/>
</dbReference>
<feature type="transmembrane region" description="Helical" evidence="8">
    <location>
        <begin position="12"/>
        <end position="29"/>
    </location>
</feature>
<dbReference type="CDD" id="cd16917">
    <property type="entry name" value="HATPase_UhpB-NarQ-NarX-like"/>
    <property type="match status" value="1"/>
</dbReference>
<evidence type="ECO:0000256" key="6">
    <source>
        <dbReference type="ARBA" id="ARBA00022840"/>
    </source>
</evidence>
<dbReference type="InterPro" id="IPR005467">
    <property type="entry name" value="His_kinase_dom"/>
</dbReference>
<keyword evidence="8" id="KW-1133">Transmembrane helix</keyword>
<dbReference type="AlphaFoldDB" id="A0A4U0F9B7"/>
<dbReference type="InterPro" id="IPR003594">
    <property type="entry name" value="HATPase_dom"/>
</dbReference>
<dbReference type="Pfam" id="PF07730">
    <property type="entry name" value="HisKA_3"/>
    <property type="match status" value="1"/>
</dbReference>
<keyword evidence="4" id="KW-0547">Nucleotide-binding</keyword>
<dbReference type="GO" id="GO:0005524">
    <property type="term" value="F:ATP binding"/>
    <property type="evidence" value="ECO:0007669"/>
    <property type="project" value="UniProtKB-KW"/>
</dbReference>
<feature type="transmembrane region" description="Helical" evidence="8">
    <location>
        <begin position="49"/>
        <end position="68"/>
    </location>
</feature>
<keyword evidence="5" id="KW-0418">Kinase</keyword>
<sequence>MAALKTGAKVAGTAFALFGLNGLINYYLMRPLGGASEELNRLRQHLDDAVFVLLFAFLAVVLWAMFAVLPRERGYLYLGFISFLTSLQLFWDWNDKKLLFGKFQGSPYGSLAIKCGIVYLAFTLVAHLLNTTSRPVTRTLLQAGGLLWATITAALLLSAGTVWLAVLNRLFLGYVFANMALSVGQFITLLRREQQRAELRSIAAGFFLFAIVLLPDPAKDLMEEIAGHRLGYRMVYWEQCLEDTFAWALLALLFVFGRMFFRRFVQTLKDNQAGSEQIRTQNAALQQEVETRQRLDQLLSKMLRAYRAADWEKGVIEEGRQYFTPHRFVLVKFNETTGSIGYEGDDARLFEEELQRLMHTERRPAGEATATSSLVLGSAGGAGETRLYVGVMSANGGPISFGERDRFALSLMSKYVSIFYEYFQLLESRLKEMEQREASRTPWLSKLFLQMAEKERKRLASDLHDEVLQELLHIRRMLDRTQAEQWDEYKEGIRLGLDNAEFMIRETCRELMPSFLSGQNVLHAVSKLVERTRLRADFLLEFHPLPLSANLSDEQSTAVYRVVQELINNAMKHSEARRVVLEIGQLEGDLQIRYADDGKGMETGTDFASENRFGLRGIAERIHMVGGEVSVTSEPGQGVNIRCTLPV</sequence>
<feature type="transmembrane region" description="Helical" evidence="8">
    <location>
        <begin position="244"/>
        <end position="261"/>
    </location>
</feature>
<dbReference type="Gene3D" id="1.20.5.1930">
    <property type="match status" value="1"/>
</dbReference>
<dbReference type="InterPro" id="IPR011712">
    <property type="entry name" value="Sig_transdc_His_kin_sub3_dim/P"/>
</dbReference>
<name>A0A4U0F9B7_9BACL</name>